<evidence type="ECO:0000313" key="18">
    <source>
        <dbReference type="Proteomes" id="UP000001542"/>
    </source>
</evidence>
<keyword evidence="6" id="KW-0732">Signal</keyword>
<keyword evidence="14" id="KW-0675">Receptor</keyword>
<dbReference type="GO" id="GO:0005524">
    <property type="term" value="F:ATP binding"/>
    <property type="evidence" value="ECO:0007669"/>
    <property type="project" value="UniProtKB-KW"/>
</dbReference>
<evidence type="ECO:0000256" key="8">
    <source>
        <dbReference type="ARBA" id="ARBA00022777"/>
    </source>
</evidence>
<keyword evidence="13" id="KW-1015">Disulfide bond</keyword>
<evidence type="ECO:0000256" key="10">
    <source>
        <dbReference type="ARBA" id="ARBA00022989"/>
    </source>
</evidence>
<dbReference type="InterPro" id="IPR055163">
    <property type="entry name" value="ALK/LTK-like_GRD"/>
</dbReference>
<keyword evidence="12" id="KW-0829">Tyrosine-protein kinase</keyword>
<evidence type="ECO:0000256" key="12">
    <source>
        <dbReference type="ARBA" id="ARBA00023137"/>
    </source>
</evidence>
<dbReference type="Proteomes" id="UP000001542">
    <property type="component" value="Unassembled WGS sequence"/>
</dbReference>
<name>A2EH54_TRIV3</name>
<dbReference type="EC" id="2.7.10.1" evidence="2"/>
<keyword evidence="18" id="KW-1185">Reference proteome</keyword>
<evidence type="ECO:0000256" key="2">
    <source>
        <dbReference type="ARBA" id="ARBA00011902"/>
    </source>
</evidence>
<dbReference type="GO" id="GO:0004714">
    <property type="term" value="F:transmembrane receptor protein tyrosine kinase activity"/>
    <property type="evidence" value="ECO:0007669"/>
    <property type="project" value="UniProtKB-EC"/>
</dbReference>
<evidence type="ECO:0000256" key="7">
    <source>
        <dbReference type="ARBA" id="ARBA00022741"/>
    </source>
</evidence>
<dbReference type="GO" id="GO:0005886">
    <property type="term" value="C:plasma membrane"/>
    <property type="evidence" value="ECO:0007669"/>
    <property type="project" value="UniProtKB-SubCell"/>
</dbReference>
<evidence type="ECO:0000256" key="1">
    <source>
        <dbReference type="ARBA" id="ARBA00004251"/>
    </source>
</evidence>
<gene>
    <name evidence="17" type="ORF">TVAG_115810</name>
</gene>
<dbReference type="RefSeq" id="XP_001320245.1">
    <property type="nucleotide sequence ID" value="XM_001320210.1"/>
</dbReference>
<evidence type="ECO:0000259" key="16">
    <source>
        <dbReference type="Pfam" id="PF12810"/>
    </source>
</evidence>
<evidence type="ECO:0000313" key="17">
    <source>
        <dbReference type="EMBL" id="EAY08022.1"/>
    </source>
</evidence>
<proteinExistence type="predicted"/>
<evidence type="ECO:0000256" key="3">
    <source>
        <dbReference type="ARBA" id="ARBA00022475"/>
    </source>
</evidence>
<dbReference type="EMBL" id="DS113387">
    <property type="protein sequence ID" value="EAY08022.1"/>
    <property type="molecule type" value="Genomic_DNA"/>
</dbReference>
<sequence length="184" mass="19536">MVSAGGGGGYEWCSGGHAGGLVGGNSVGKVYTAYEATQTRGNVNGIGDNGYSKDDVQNGGGQGNCGCGGGYYGGKTSEHEGFESDVGGSGGSSYISGHPKCLLHSSGFKFSNTKMLAGNERIPLPSGDYAIGNYGDGYVRIQNFRFSEKNVASRIQNLRYFFRSFSKIFQKILMNQMLFINLRK</sequence>
<keyword evidence="9" id="KW-0067">ATP-binding</keyword>
<feature type="domain" description="ALK/LTK-like glycine-rich" evidence="16">
    <location>
        <begin position="1"/>
        <end position="142"/>
    </location>
</feature>
<evidence type="ECO:0000256" key="5">
    <source>
        <dbReference type="ARBA" id="ARBA00022692"/>
    </source>
</evidence>
<keyword evidence="5" id="KW-0812">Transmembrane</keyword>
<dbReference type="Pfam" id="PF12810">
    <property type="entry name" value="ALK_LTK_GRD"/>
    <property type="match status" value="1"/>
</dbReference>
<dbReference type="InParanoid" id="A2EH54"/>
<keyword evidence="7" id="KW-0547">Nucleotide-binding</keyword>
<keyword evidence="10" id="KW-1133">Transmembrane helix</keyword>
<dbReference type="KEGG" id="tva:4765918"/>
<reference evidence="17" key="2">
    <citation type="journal article" date="2007" name="Science">
        <title>Draft genome sequence of the sexually transmitted pathogen Trichomonas vaginalis.</title>
        <authorList>
            <person name="Carlton J.M."/>
            <person name="Hirt R.P."/>
            <person name="Silva J.C."/>
            <person name="Delcher A.L."/>
            <person name="Schatz M."/>
            <person name="Zhao Q."/>
            <person name="Wortman J.R."/>
            <person name="Bidwell S.L."/>
            <person name="Alsmark U.C.M."/>
            <person name="Besteiro S."/>
            <person name="Sicheritz-Ponten T."/>
            <person name="Noel C.J."/>
            <person name="Dacks J.B."/>
            <person name="Foster P.G."/>
            <person name="Simillion C."/>
            <person name="Van de Peer Y."/>
            <person name="Miranda-Saavedra D."/>
            <person name="Barton G.J."/>
            <person name="Westrop G.D."/>
            <person name="Mueller S."/>
            <person name="Dessi D."/>
            <person name="Fiori P.L."/>
            <person name="Ren Q."/>
            <person name="Paulsen I."/>
            <person name="Zhang H."/>
            <person name="Bastida-Corcuera F.D."/>
            <person name="Simoes-Barbosa A."/>
            <person name="Brown M.T."/>
            <person name="Hayes R.D."/>
            <person name="Mukherjee M."/>
            <person name="Okumura C.Y."/>
            <person name="Schneider R."/>
            <person name="Smith A.J."/>
            <person name="Vanacova S."/>
            <person name="Villalvazo M."/>
            <person name="Haas B.J."/>
            <person name="Pertea M."/>
            <person name="Feldblyum T.V."/>
            <person name="Utterback T.R."/>
            <person name="Shu C.L."/>
            <person name="Osoegawa K."/>
            <person name="de Jong P.J."/>
            <person name="Hrdy I."/>
            <person name="Horvathova L."/>
            <person name="Zubacova Z."/>
            <person name="Dolezal P."/>
            <person name="Malik S.B."/>
            <person name="Logsdon J.M. Jr."/>
            <person name="Henze K."/>
            <person name="Gupta A."/>
            <person name="Wang C.C."/>
            <person name="Dunne R.L."/>
            <person name="Upcroft J.A."/>
            <person name="Upcroft P."/>
            <person name="White O."/>
            <person name="Salzberg S.L."/>
            <person name="Tang P."/>
            <person name="Chiu C.-H."/>
            <person name="Lee Y.-S."/>
            <person name="Embley T.M."/>
            <person name="Coombs G.H."/>
            <person name="Mottram J.C."/>
            <person name="Tachezy J."/>
            <person name="Fraser-Liggett C.M."/>
            <person name="Johnson P.J."/>
        </authorList>
    </citation>
    <scope>NUCLEOTIDE SEQUENCE [LARGE SCALE GENOMIC DNA]</scope>
    <source>
        <strain evidence="17">G3</strain>
    </source>
</reference>
<evidence type="ECO:0000256" key="14">
    <source>
        <dbReference type="ARBA" id="ARBA00023170"/>
    </source>
</evidence>
<keyword evidence="3" id="KW-1003">Cell membrane</keyword>
<evidence type="ECO:0000256" key="9">
    <source>
        <dbReference type="ARBA" id="ARBA00022840"/>
    </source>
</evidence>
<evidence type="ECO:0000256" key="15">
    <source>
        <dbReference type="ARBA" id="ARBA00023180"/>
    </source>
</evidence>
<accession>A2EH54</accession>
<evidence type="ECO:0000256" key="11">
    <source>
        <dbReference type="ARBA" id="ARBA00023136"/>
    </source>
</evidence>
<keyword evidence="8" id="KW-0418">Kinase</keyword>
<keyword evidence="15" id="KW-0325">Glycoprotein</keyword>
<evidence type="ECO:0000256" key="6">
    <source>
        <dbReference type="ARBA" id="ARBA00022729"/>
    </source>
</evidence>
<comment type="subcellular location">
    <subcellularLocation>
        <location evidence="1">Cell membrane</location>
        <topology evidence="1">Single-pass type I membrane protein</topology>
    </subcellularLocation>
</comment>
<keyword evidence="4" id="KW-0808">Transferase</keyword>
<organism evidence="17 18">
    <name type="scientific">Trichomonas vaginalis (strain ATCC PRA-98 / G3)</name>
    <dbReference type="NCBI Taxonomy" id="412133"/>
    <lineage>
        <taxon>Eukaryota</taxon>
        <taxon>Metamonada</taxon>
        <taxon>Parabasalia</taxon>
        <taxon>Trichomonadida</taxon>
        <taxon>Trichomonadidae</taxon>
        <taxon>Trichomonas</taxon>
    </lineage>
</organism>
<evidence type="ECO:0000256" key="13">
    <source>
        <dbReference type="ARBA" id="ARBA00023157"/>
    </source>
</evidence>
<evidence type="ECO:0000256" key="4">
    <source>
        <dbReference type="ARBA" id="ARBA00022679"/>
    </source>
</evidence>
<dbReference type="VEuPathDB" id="TrichDB:TVAG_115810"/>
<protein>
    <recommendedName>
        <fullName evidence="2">receptor protein-tyrosine kinase</fullName>
        <ecNumber evidence="2">2.7.10.1</ecNumber>
    </recommendedName>
</protein>
<keyword evidence="11" id="KW-0472">Membrane</keyword>
<dbReference type="AlphaFoldDB" id="A2EH54"/>
<dbReference type="VEuPathDB" id="TrichDB:TVAGG3_0439570"/>
<reference evidence="17" key="1">
    <citation type="submission" date="2006-10" db="EMBL/GenBank/DDBJ databases">
        <authorList>
            <person name="Amadeo P."/>
            <person name="Zhao Q."/>
            <person name="Wortman J."/>
            <person name="Fraser-Liggett C."/>
            <person name="Carlton J."/>
        </authorList>
    </citation>
    <scope>NUCLEOTIDE SEQUENCE</scope>
    <source>
        <strain evidence="17">G3</strain>
    </source>
</reference>